<dbReference type="Pfam" id="PF00069">
    <property type="entry name" value="Pkinase"/>
    <property type="match status" value="1"/>
</dbReference>
<dbReference type="FunFam" id="1.10.510.10:FF:000571">
    <property type="entry name" value="Maternal embryonic leucine zipper kinase"/>
    <property type="match status" value="1"/>
</dbReference>
<dbReference type="PROSITE" id="PS50003">
    <property type="entry name" value="PH_DOMAIN"/>
    <property type="match status" value="1"/>
</dbReference>
<accession>A0A5J4YQJ7</accession>
<dbReference type="InterPro" id="IPR011009">
    <property type="entry name" value="Kinase-like_dom_sf"/>
</dbReference>
<keyword evidence="5 6" id="KW-0067">ATP-binding</keyword>
<dbReference type="InterPro" id="IPR008271">
    <property type="entry name" value="Ser/Thr_kinase_AS"/>
</dbReference>
<dbReference type="InterPro" id="IPR011993">
    <property type="entry name" value="PH-like_dom_sf"/>
</dbReference>
<gene>
    <name evidence="10" type="ORF">FVE85_9325</name>
</gene>
<protein>
    <submittedName>
        <fullName evidence="10">Putative myosin light chain kinase</fullName>
    </submittedName>
</protein>
<dbReference type="SMART" id="SM00233">
    <property type="entry name" value="PH"/>
    <property type="match status" value="1"/>
</dbReference>
<dbReference type="PROSITE" id="PS50011">
    <property type="entry name" value="PROTEIN_KINASE_DOM"/>
    <property type="match status" value="1"/>
</dbReference>
<evidence type="ECO:0000313" key="11">
    <source>
        <dbReference type="Proteomes" id="UP000324585"/>
    </source>
</evidence>
<keyword evidence="1 7" id="KW-0723">Serine/threonine-protein kinase</keyword>
<dbReference type="SMART" id="SM00220">
    <property type="entry name" value="S_TKc"/>
    <property type="match status" value="1"/>
</dbReference>
<dbReference type="CDD" id="cd05117">
    <property type="entry name" value="STKc_CAMK"/>
    <property type="match status" value="1"/>
</dbReference>
<dbReference type="FunFam" id="3.30.200.20:FF:000315">
    <property type="entry name" value="Calcium-dependent protein kinase 3"/>
    <property type="match status" value="1"/>
</dbReference>
<evidence type="ECO:0000256" key="6">
    <source>
        <dbReference type="PROSITE-ProRule" id="PRU10141"/>
    </source>
</evidence>
<comment type="caution">
    <text evidence="10">The sequence shown here is derived from an EMBL/GenBank/DDBJ whole genome shotgun (WGS) entry which is preliminary data.</text>
</comment>
<dbReference type="Gene3D" id="2.30.29.30">
    <property type="entry name" value="Pleckstrin-homology domain (PH domain)/Phosphotyrosine-binding domain (PTB)"/>
    <property type="match status" value="1"/>
</dbReference>
<keyword evidence="3 6" id="KW-0547">Nucleotide-binding</keyword>
<dbReference type="OMA" id="WADISDI"/>
<dbReference type="GO" id="GO:0004674">
    <property type="term" value="F:protein serine/threonine kinase activity"/>
    <property type="evidence" value="ECO:0007669"/>
    <property type="project" value="UniProtKB-KW"/>
</dbReference>
<dbReference type="InterPro" id="IPR001849">
    <property type="entry name" value="PH_domain"/>
</dbReference>
<dbReference type="Proteomes" id="UP000324585">
    <property type="component" value="Unassembled WGS sequence"/>
</dbReference>
<keyword evidence="4 10" id="KW-0418">Kinase</keyword>
<evidence type="ECO:0000256" key="7">
    <source>
        <dbReference type="RuleBase" id="RU000304"/>
    </source>
</evidence>
<evidence type="ECO:0000256" key="4">
    <source>
        <dbReference type="ARBA" id="ARBA00022777"/>
    </source>
</evidence>
<sequence>MAGRGTVVQENNCLDVMASIPKGRTVRHGPHSTVGQVKHEGFLLKAGSSFKAMKHKRWMELDGTRLRNYLTKPASPSDLPTWEVSLLNCTVDKGSGKKEIVITLKDKKLNLFTEKESERDEWIDAISRASNMYVEHFYNLGDVLGKGAFGVVRAATNKNTGERVAIKTFKKKNLNEDDYTYLKREIDIVTKVDHPNVVNTYDVFESQDSIFIVMEYLGGGMLYDVLVKEGSVTEDRAAMVMREIVSGVVYLHEKGIVHRDLKPENMLCKQKLFPWTVKLCDFGLANFADTGHMMETQVGTPYFAAPEIIKGEQYNSSVDMWSCGVIMYNILSGKLPFDDEKSAEVVFRKIKTADFAFPDEQWADISDIAKDLIKKLLTVDQDARLTGPQALEHPWLRPGTHRSTQMIRNDLSRLTMSLRTTRTSVQH</sequence>
<evidence type="ECO:0000259" key="8">
    <source>
        <dbReference type="PROSITE" id="PS50003"/>
    </source>
</evidence>
<evidence type="ECO:0000259" key="9">
    <source>
        <dbReference type="PROSITE" id="PS50011"/>
    </source>
</evidence>
<dbReference type="Gene3D" id="1.10.510.10">
    <property type="entry name" value="Transferase(Phosphotransferase) domain 1"/>
    <property type="match status" value="1"/>
</dbReference>
<proteinExistence type="inferred from homology"/>
<dbReference type="PANTHER" id="PTHR24347">
    <property type="entry name" value="SERINE/THREONINE-PROTEIN KINASE"/>
    <property type="match status" value="1"/>
</dbReference>
<evidence type="ECO:0000256" key="2">
    <source>
        <dbReference type="ARBA" id="ARBA00022679"/>
    </source>
</evidence>
<evidence type="ECO:0000313" key="10">
    <source>
        <dbReference type="EMBL" id="KAA8493053.1"/>
    </source>
</evidence>
<dbReference type="OrthoDB" id="1433at2759"/>
<organism evidence="10 11">
    <name type="scientific">Porphyridium purpureum</name>
    <name type="common">Red alga</name>
    <name type="synonym">Porphyridium cruentum</name>
    <dbReference type="NCBI Taxonomy" id="35688"/>
    <lineage>
        <taxon>Eukaryota</taxon>
        <taxon>Rhodophyta</taxon>
        <taxon>Bangiophyceae</taxon>
        <taxon>Porphyridiales</taxon>
        <taxon>Porphyridiaceae</taxon>
        <taxon>Porphyridium</taxon>
    </lineage>
</organism>
<dbReference type="SUPFAM" id="SSF50729">
    <property type="entry name" value="PH domain-like"/>
    <property type="match status" value="1"/>
</dbReference>
<feature type="domain" description="Protein kinase" evidence="9">
    <location>
        <begin position="138"/>
        <end position="396"/>
    </location>
</feature>
<name>A0A5J4YQJ7_PORPP</name>
<comment type="similarity">
    <text evidence="7">Belongs to the protein kinase superfamily.</text>
</comment>
<dbReference type="SUPFAM" id="SSF56112">
    <property type="entry name" value="Protein kinase-like (PK-like)"/>
    <property type="match status" value="1"/>
</dbReference>
<dbReference type="EMBL" id="VRMN01000008">
    <property type="protein sequence ID" value="KAA8493053.1"/>
    <property type="molecule type" value="Genomic_DNA"/>
</dbReference>
<reference evidence="11" key="1">
    <citation type="journal article" date="2019" name="Nat. Commun.">
        <title>Expansion of phycobilisome linker gene families in mesophilic red algae.</title>
        <authorList>
            <person name="Lee J."/>
            <person name="Kim D."/>
            <person name="Bhattacharya D."/>
            <person name="Yoon H.S."/>
        </authorList>
    </citation>
    <scope>NUCLEOTIDE SEQUENCE [LARGE SCALE GENOMIC DNA]</scope>
    <source>
        <strain evidence="11">CCMP 1328</strain>
    </source>
</reference>
<feature type="domain" description="PH" evidence="8">
    <location>
        <begin position="36"/>
        <end position="131"/>
    </location>
</feature>
<keyword evidence="11" id="KW-1185">Reference proteome</keyword>
<evidence type="ECO:0000256" key="1">
    <source>
        <dbReference type="ARBA" id="ARBA00022527"/>
    </source>
</evidence>
<keyword evidence="2" id="KW-0808">Transferase</keyword>
<dbReference type="InterPro" id="IPR017441">
    <property type="entry name" value="Protein_kinase_ATP_BS"/>
</dbReference>
<dbReference type="GO" id="GO:0005524">
    <property type="term" value="F:ATP binding"/>
    <property type="evidence" value="ECO:0007669"/>
    <property type="project" value="UniProtKB-UniRule"/>
</dbReference>
<dbReference type="PROSITE" id="PS00107">
    <property type="entry name" value="PROTEIN_KINASE_ATP"/>
    <property type="match status" value="1"/>
</dbReference>
<evidence type="ECO:0000256" key="5">
    <source>
        <dbReference type="ARBA" id="ARBA00022840"/>
    </source>
</evidence>
<feature type="binding site" evidence="6">
    <location>
        <position position="167"/>
    </location>
    <ligand>
        <name>ATP</name>
        <dbReference type="ChEBI" id="CHEBI:30616"/>
    </ligand>
</feature>
<dbReference type="Pfam" id="PF00169">
    <property type="entry name" value="PH"/>
    <property type="match status" value="1"/>
</dbReference>
<evidence type="ECO:0000256" key="3">
    <source>
        <dbReference type="ARBA" id="ARBA00022741"/>
    </source>
</evidence>
<dbReference type="AlphaFoldDB" id="A0A5J4YQJ7"/>
<dbReference type="PROSITE" id="PS00108">
    <property type="entry name" value="PROTEIN_KINASE_ST"/>
    <property type="match status" value="1"/>
</dbReference>
<dbReference type="InterPro" id="IPR000719">
    <property type="entry name" value="Prot_kinase_dom"/>
</dbReference>